<name>A0AB39QKN4_9ACTN</name>
<sequence length="175" mass="19054">MPPHCDSLDGPVVTAARKALEERDIDEILPYVPEEGEPEVREAFGLTDKVRTLGQEAREVADRWFFETVVRVHRSGEGAPFTGLKPAGLDVGPVIPAAERALDAGSADELTGVLCEIVREQVEERHGRAMALKEHAPEGAAAARAYVEASLGLQVWAHHLYKQAIAVPHPPTRRS</sequence>
<dbReference type="AlphaFoldDB" id="A0AB39QKN4"/>
<accession>A0AB39QKN4</accession>
<dbReference type="InterPro" id="IPR045613">
    <property type="entry name" value="DUF6448"/>
</dbReference>
<proteinExistence type="predicted"/>
<dbReference type="EMBL" id="CP163441">
    <property type="protein sequence ID" value="XDQ41858.1"/>
    <property type="molecule type" value="Genomic_DNA"/>
</dbReference>
<evidence type="ECO:0000313" key="1">
    <source>
        <dbReference type="EMBL" id="XDQ41858.1"/>
    </source>
</evidence>
<dbReference type="RefSeq" id="WP_369221437.1">
    <property type="nucleotide sequence ID" value="NZ_CP163441.1"/>
</dbReference>
<reference evidence="1" key="1">
    <citation type="submission" date="2024-07" db="EMBL/GenBank/DDBJ databases">
        <authorList>
            <person name="Yu S.T."/>
        </authorList>
    </citation>
    <scope>NUCLEOTIDE SEQUENCE</scope>
    <source>
        <strain evidence="1">R39</strain>
    </source>
</reference>
<gene>
    <name evidence="1" type="ORF">AB5J52_06005</name>
</gene>
<dbReference type="Pfam" id="PF20046">
    <property type="entry name" value="DUF6448"/>
    <property type="match status" value="1"/>
</dbReference>
<organism evidence="1">
    <name type="scientific">Streptomyces sp. R39</name>
    <dbReference type="NCBI Taxonomy" id="3238631"/>
    <lineage>
        <taxon>Bacteria</taxon>
        <taxon>Bacillati</taxon>
        <taxon>Actinomycetota</taxon>
        <taxon>Actinomycetes</taxon>
        <taxon>Kitasatosporales</taxon>
        <taxon>Streptomycetaceae</taxon>
        <taxon>Streptomyces</taxon>
    </lineage>
</organism>
<protein>
    <submittedName>
        <fullName evidence="1">DUF6448 family protein</fullName>
    </submittedName>
</protein>